<dbReference type="GO" id="GO:0016887">
    <property type="term" value="F:ATP hydrolysis activity"/>
    <property type="evidence" value="ECO:0007669"/>
    <property type="project" value="RHEA"/>
</dbReference>
<dbReference type="GO" id="GO:0005524">
    <property type="term" value="F:ATP binding"/>
    <property type="evidence" value="ECO:0007669"/>
    <property type="project" value="UniProtKB-UniRule"/>
</dbReference>
<keyword evidence="14" id="KW-1185">Reference proteome</keyword>
<dbReference type="InterPro" id="IPR014016">
    <property type="entry name" value="UvrD-like_ATP-bd"/>
</dbReference>
<keyword evidence="3 11" id="KW-0378">Hydrolase</keyword>
<evidence type="ECO:0000313" key="14">
    <source>
        <dbReference type="Proteomes" id="UP000013520"/>
    </source>
</evidence>
<evidence type="ECO:0000256" key="8">
    <source>
        <dbReference type="ARBA" id="ARBA00034617"/>
    </source>
</evidence>
<evidence type="ECO:0000256" key="7">
    <source>
        <dbReference type="ARBA" id="ARBA00023235"/>
    </source>
</evidence>
<dbReference type="CDD" id="cd17932">
    <property type="entry name" value="DEXQc_UvrD"/>
    <property type="match status" value="1"/>
</dbReference>
<dbReference type="InterPro" id="IPR014017">
    <property type="entry name" value="DNA_helicase_UvrD-like_C"/>
</dbReference>
<keyword evidence="6" id="KW-0238">DNA-binding</keyword>
<evidence type="ECO:0000256" key="4">
    <source>
        <dbReference type="ARBA" id="ARBA00022806"/>
    </source>
</evidence>
<evidence type="ECO:0000256" key="3">
    <source>
        <dbReference type="ARBA" id="ARBA00022801"/>
    </source>
</evidence>
<keyword evidence="4 11" id="KW-0347">Helicase</keyword>
<evidence type="ECO:0000256" key="1">
    <source>
        <dbReference type="ARBA" id="ARBA00009922"/>
    </source>
</evidence>
<dbReference type="GO" id="GO:0003677">
    <property type="term" value="F:DNA binding"/>
    <property type="evidence" value="ECO:0007669"/>
    <property type="project" value="UniProtKB-KW"/>
</dbReference>
<evidence type="ECO:0000256" key="9">
    <source>
        <dbReference type="ARBA" id="ARBA00034808"/>
    </source>
</evidence>
<dbReference type="STRING" id="767817.Desgi_1486"/>
<gene>
    <name evidence="13" type="ORF">Desgi_1486</name>
</gene>
<dbReference type="SUPFAM" id="SSF52540">
    <property type="entry name" value="P-loop containing nucleoside triphosphate hydrolases"/>
    <property type="match status" value="1"/>
</dbReference>
<dbReference type="PANTHER" id="PTHR11070:SF2">
    <property type="entry name" value="ATP-DEPENDENT DNA HELICASE SRS2"/>
    <property type="match status" value="1"/>
</dbReference>
<protein>
    <recommendedName>
        <fullName evidence="9">DNA 3'-5' helicase</fullName>
        <ecNumber evidence="9">5.6.2.4</ecNumber>
    </recommendedName>
</protein>
<evidence type="ECO:0000256" key="2">
    <source>
        <dbReference type="ARBA" id="ARBA00022741"/>
    </source>
</evidence>
<evidence type="ECO:0000256" key="5">
    <source>
        <dbReference type="ARBA" id="ARBA00022840"/>
    </source>
</evidence>
<dbReference type="AlphaFoldDB" id="R4KEF5"/>
<evidence type="ECO:0000256" key="11">
    <source>
        <dbReference type="PROSITE-ProRule" id="PRU00560"/>
    </source>
</evidence>
<keyword evidence="2 11" id="KW-0547">Nucleotide-binding</keyword>
<dbReference type="InterPro" id="IPR027417">
    <property type="entry name" value="P-loop_NTPase"/>
</dbReference>
<dbReference type="KEGG" id="dgi:Desgi_1486"/>
<evidence type="ECO:0000256" key="6">
    <source>
        <dbReference type="ARBA" id="ARBA00023125"/>
    </source>
</evidence>
<organism evidence="13 14">
    <name type="scientific">Desulfoscipio gibsoniae DSM 7213</name>
    <dbReference type="NCBI Taxonomy" id="767817"/>
    <lineage>
        <taxon>Bacteria</taxon>
        <taxon>Bacillati</taxon>
        <taxon>Bacillota</taxon>
        <taxon>Clostridia</taxon>
        <taxon>Eubacteriales</taxon>
        <taxon>Desulfallaceae</taxon>
        <taxon>Desulfoscipio</taxon>
    </lineage>
</organism>
<reference evidence="13 14" key="1">
    <citation type="submission" date="2012-01" db="EMBL/GenBank/DDBJ databases">
        <title>Complete sequence of Desulfotomaculum gibsoniae DSM 7213.</title>
        <authorList>
            <consortium name="US DOE Joint Genome Institute"/>
            <person name="Lucas S."/>
            <person name="Han J."/>
            <person name="Lapidus A."/>
            <person name="Cheng J.-F."/>
            <person name="Goodwin L."/>
            <person name="Pitluck S."/>
            <person name="Peters L."/>
            <person name="Ovchinnikova G."/>
            <person name="Teshima H."/>
            <person name="Detter J.C."/>
            <person name="Han C."/>
            <person name="Tapia R."/>
            <person name="Land M."/>
            <person name="Hauser L."/>
            <person name="Kyrpides N."/>
            <person name="Ivanova N."/>
            <person name="Pagani I."/>
            <person name="Parshina S."/>
            <person name="Plugge C."/>
            <person name="Muyzer G."/>
            <person name="Kuever J."/>
            <person name="Ivanova A."/>
            <person name="Nazina T."/>
            <person name="Klenk H.-P."/>
            <person name="Brambilla E."/>
            <person name="Spring S."/>
            <person name="Stams A.F."/>
            <person name="Woyke T."/>
        </authorList>
    </citation>
    <scope>NUCLEOTIDE SEQUENCE [LARGE SCALE GENOMIC DNA]</scope>
    <source>
        <strain evidence="13 14">DSM 7213</strain>
    </source>
</reference>
<feature type="binding site" evidence="11">
    <location>
        <begin position="39"/>
        <end position="46"/>
    </location>
    <ligand>
        <name>ATP</name>
        <dbReference type="ChEBI" id="CHEBI:30616"/>
    </ligand>
</feature>
<comment type="catalytic activity">
    <reaction evidence="10">
        <text>ATP + H2O = ADP + phosphate + H(+)</text>
        <dbReference type="Rhea" id="RHEA:13065"/>
        <dbReference type="ChEBI" id="CHEBI:15377"/>
        <dbReference type="ChEBI" id="CHEBI:15378"/>
        <dbReference type="ChEBI" id="CHEBI:30616"/>
        <dbReference type="ChEBI" id="CHEBI:43474"/>
        <dbReference type="ChEBI" id="CHEBI:456216"/>
        <dbReference type="EC" id="5.6.2.4"/>
    </reaction>
</comment>
<dbReference type="HOGENOM" id="CLU_004585_5_10_9"/>
<proteinExistence type="inferred from homology"/>
<dbReference type="Pfam" id="PF13361">
    <property type="entry name" value="UvrD_C"/>
    <property type="match status" value="1"/>
</dbReference>
<dbReference type="EC" id="5.6.2.4" evidence="9"/>
<evidence type="ECO:0000256" key="10">
    <source>
        <dbReference type="ARBA" id="ARBA00048988"/>
    </source>
</evidence>
<dbReference type="PANTHER" id="PTHR11070">
    <property type="entry name" value="UVRD / RECB / PCRA DNA HELICASE FAMILY MEMBER"/>
    <property type="match status" value="1"/>
</dbReference>
<comment type="catalytic activity">
    <reaction evidence="8">
        <text>Couples ATP hydrolysis with the unwinding of duplex DNA by translocating in the 3'-5' direction.</text>
        <dbReference type="EC" id="5.6.2.4"/>
    </reaction>
</comment>
<accession>R4KEF5</accession>
<dbReference type="InterPro" id="IPR000212">
    <property type="entry name" value="DNA_helicase_UvrD/REP"/>
</dbReference>
<feature type="domain" description="UvrD-like helicase ATP-binding" evidence="12">
    <location>
        <begin position="18"/>
        <end position="294"/>
    </location>
</feature>
<dbReference type="Gene3D" id="3.40.50.300">
    <property type="entry name" value="P-loop containing nucleotide triphosphate hydrolases"/>
    <property type="match status" value="3"/>
</dbReference>
<sequence>MSPANVLNKPTYLVVAEDLRGNPGQRKAYESQKNCVILAGPGSGKTKIITIKVARILNEDIRLPRGIACITYNAECARELKRRLDELGVVENSHIFIGTVHSFCLKNIILPYGKIAGLELPEPLSVAIPKEQDRLMEMALLQEKGDEELRRWKIRLARYRRTYLDRDSLEWKNTDEDAAQVIEAYEAKLRKNGFIDFDDMMLLGLQLVEKHEWIRKLIKARFPVLVVDEYQDLGVPLHRMVLSLCFKAGVRLIAVGDPDQSIYGFTGAKPELLEKLAEMEGIEQVRLRLNYRCGETIVKASQITLGEKRGYDARPGAHKGTIDIHECPGGLEHQAETICNKIIPNVIKRRRCNLGDIAVLYLDKNMGDVIAEKVNAAGLPFIRIDQNAPYQKTPLIRWLEDCALWCSGGWKEGKPRLSALIQTWLAFNRNDCDNDMLLTYKRGLIRFLWANRRPEMMLHNWLSAFQSSCLKEMFSQQKIMRDEKEAFERLIGACAKGGRIENFIVAAFAGQGGSPEHLNLLTLHSSKGSEFDVVVIMGMDQGLIPRYGSGEGEKREQRRLFYVGLTRSRNEVHLTYSGWTKNKYGRKFNNGPSEFLIELRDSVLNDDEGCSMAKSTSNAILGGVL</sequence>
<dbReference type="eggNOG" id="COG0210">
    <property type="taxonomic scope" value="Bacteria"/>
</dbReference>
<dbReference type="InterPro" id="IPR013986">
    <property type="entry name" value="DExx_box_DNA_helicase_dom_sf"/>
</dbReference>
<dbReference type="PROSITE" id="PS51198">
    <property type="entry name" value="UVRD_HELICASE_ATP_BIND"/>
    <property type="match status" value="1"/>
</dbReference>
<dbReference type="Pfam" id="PF00580">
    <property type="entry name" value="UvrD-helicase"/>
    <property type="match status" value="1"/>
</dbReference>
<keyword evidence="7" id="KW-0413">Isomerase</keyword>
<dbReference type="EMBL" id="CP003273">
    <property type="protein sequence ID" value="AGL00974.1"/>
    <property type="molecule type" value="Genomic_DNA"/>
</dbReference>
<evidence type="ECO:0000313" key="13">
    <source>
        <dbReference type="EMBL" id="AGL00974.1"/>
    </source>
</evidence>
<dbReference type="Proteomes" id="UP000013520">
    <property type="component" value="Chromosome"/>
</dbReference>
<dbReference type="GO" id="GO:0043138">
    <property type="term" value="F:3'-5' DNA helicase activity"/>
    <property type="evidence" value="ECO:0007669"/>
    <property type="project" value="UniProtKB-EC"/>
</dbReference>
<name>R4KEF5_9FIRM</name>
<evidence type="ECO:0000259" key="12">
    <source>
        <dbReference type="PROSITE" id="PS51198"/>
    </source>
</evidence>
<comment type="similarity">
    <text evidence="1">Belongs to the helicase family. UvrD subfamily.</text>
</comment>
<dbReference type="GO" id="GO:0000725">
    <property type="term" value="P:recombinational repair"/>
    <property type="evidence" value="ECO:0007669"/>
    <property type="project" value="TreeGrafter"/>
</dbReference>
<dbReference type="Gene3D" id="1.10.10.160">
    <property type="match status" value="1"/>
</dbReference>
<keyword evidence="5 11" id="KW-0067">ATP-binding</keyword>